<dbReference type="Proteomes" id="UP000801864">
    <property type="component" value="Unassembled WGS sequence"/>
</dbReference>
<evidence type="ECO:0000313" key="1">
    <source>
        <dbReference type="EMBL" id="KAF3071826.1"/>
    </source>
</evidence>
<gene>
    <name evidence="1" type="ORF">CFAM422_005979</name>
</gene>
<keyword evidence="2" id="KW-1185">Reference proteome</keyword>
<dbReference type="EMBL" id="QLNT01000009">
    <property type="protein sequence ID" value="KAF3071826.1"/>
    <property type="molecule type" value="Genomic_DNA"/>
</dbReference>
<dbReference type="AlphaFoldDB" id="A0A9P4XDK1"/>
<protein>
    <submittedName>
        <fullName evidence="1">Uncharacterized protein</fullName>
    </submittedName>
</protein>
<accession>A0A9P4XDK1</accession>
<name>A0A9P4XDK1_9HYPO</name>
<organism evidence="1 2">
    <name type="scientific">Trichoderma lentiforme</name>
    <dbReference type="NCBI Taxonomy" id="1567552"/>
    <lineage>
        <taxon>Eukaryota</taxon>
        <taxon>Fungi</taxon>
        <taxon>Dikarya</taxon>
        <taxon>Ascomycota</taxon>
        <taxon>Pezizomycotina</taxon>
        <taxon>Sordariomycetes</taxon>
        <taxon>Hypocreomycetidae</taxon>
        <taxon>Hypocreales</taxon>
        <taxon>Hypocreaceae</taxon>
        <taxon>Trichoderma</taxon>
    </lineage>
</organism>
<comment type="caution">
    <text evidence="1">The sequence shown here is derived from an EMBL/GenBank/DDBJ whole genome shotgun (WGS) entry which is preliminary data.</text>
</comment>
<sequence>MAVIKQLNRGPAGSDVLHAQVPCTWSHPVAVVAERPGALPWTPDQVTATWGHLVSIAGALSTW</sequence>
<proteinExistence type="predicted"/>
<reference evidence="1 2" key="1">
    <citation type="submission" date="2018-06" db="EMBL/GenBank/DDBJ databases">
        <title>Genome analysis of cellulolytic fungus Trichoderma lentiforme CFAM-422.</title>
        <authorList>
            <person name="Steindorff A.S."/>
            <person name="Formighieri E.F."/>
            <person name="Midorikawa G.E.O."/>
            <person name="Tamietti M.S."/>
            <person name="Ramos E.Z."/>
            <person name="Silva A.S."/>
            <person name="Bon E.P.S."/>
            <person name="Mendes T.D."/>
            <person name="Damaso M.C.T."/>
            <person name="Favaro L.C.L."/>
        </authorList>
    </citation>
    <scope>NUCLEOTIDE SEQUENCE [LARGE SCALE GENOMIC DNA]</scope>
    <source>
        <strain evidence="1 2">CFAM-422</strain>
    </source>
</reference>
<evidence type="ECO:0000313" key="2">
    <source>
        <dbReference type="Proteomes" id="UP000801864"/>
    </source>
</evidence>